<evidence type="ECO:0000313" key="2">
    <source>
        <dbReference type="Proteomes" id="UP000014660"/>
    </source>
</evidence>
<sequence length="50" mass="6225">MLKYINYDKIFYIITYRFPIFISDHLQFHKDNINLHSVAMTIIVEQWNYN</sequence>
<name>S0AMS5_FERAC</name>
<dbReference type="AlphaFoldDB" id="S0AMS5"/>
<gene>
    <name evidence="1" type="ORF">FACI_IFERC00001G0082</name>
</gene>
<reference evidence="1 2" key="1">
    <citation type="journal article" date="2007" name="Proc. Natl. Acad. Sci. U.S.A.">
        <title>Genome dynamics in a natural archaeal population.</title>
        <authorList>
            <person name="Allen E.E."/>
            <person name="Tyson G.W."/>
            <person name="Whitaker R.J."/>
            <person name="Detter J.C."/>
            <person name="Richardson P.M."/>
            <person name="Banfield J.F."/>
        </authorList>
    </citation>
    <scope>NUCLEOTIDE SEQUENCE [LARGE SCALE GENOMIC DNA]</scope>
    <source>
        <strain evidence="2">fer1</strain>
    </source>
</reference>
<proteinExistence type="predicted"/>
<dbReference type="KEGG" id="fac:FACI_IFERC01G0082"/>
<organism evidence="1 2">
    <name type="scientific">Ferroplasma acidarmanus Fer1</name>
    <dbReference type="NCBI Taxonomy" id="333146"/>
    <lineage>
        <taxon>Archaea</taxon>
        <taxon>Methanobacteriati</taxon>
        <taxon>Thermoplasmatota</taxon>
        <taxon>Thermoplasmata</taxon>
        <taxon>Thermoplasmatales</taxon>
        <taxon>Ferroplasmaceae</taxon>
        <taxon>Ferroplasma</taxon>
    </lineage>
</organism>
<evidence type="ECO:0000313" key="1">
    <source>
        <dbReference type="EMBL" id="AGO60062.1"/>
    </source>
</evidence>
<dbReference type="Proteomes" id="UP000014660">
    <property type="component" value="Chromosome"/>
</dbReference>
<keyword evidence="2" id="KW-1185">Reference proteome</keyword>
<protein>
    <submittedName>
        <fullName evidence="1">Uncharacterized protein</fullName>
    </submittedName>
</protein>
<dbReference type="EMBL" id="CP004145">
    <property type="protein sequence ID" value="AGO60062.1"/>
    <property type="molecule type" value="Genomic_DNA"/>
</dbReference>
<dbReference type="HOGENOM" id="CLU_3112891_0_0_2"/>
<accession>S0AMS5</accession>